<comment type="subcellular location">
    <subcellularLocation>
        <location evidence="1 7">Cell membrane</location>
        <topology evidence="1 7">Multi-pass membrane protein</topology>
    </subcellularLocation>
</comment>
<proteinExistence type="inferred from homology"/>
<dbReference type="Pfam" id="PF01914">
    <property type="entry name" value="MarC"/>
    <property type="match status" value="1"/>
</dbReference>
<reference evidence="8 9" key="1">
    <citation type="journal article" date="2017" name="Int. J. Syst. Evol. Microbiol.">
        <title>Bacillus mangrovi sp. nov., isolated from a sediment sample from a mangrove forest.</title>
        <authorList>
            <person name="Gupta V."/>
            <person name="Singh P.K."/>
            <person name="Korpole S."/>
            <person name="Tanuku N.R.S."/>
            <person name="Pinnaka A.K."/>
        </authorList>
    </citation>
    <scope>NUCLEOTIDE SEQUENCE [LARGE SCALE GENOMIC DNA]</scope>
    <source>
        <strain evidence="8 9">KCTC 33872</strain>
    </source>
</reference>
<dbReference type="EMBL" id="WMIB01000001">
    <property type="protein sequence ID" value="MTH51988.1"/>
    <property type="molecule type" value="Genomic_DNA"/>
</dbReference>
<sequence length="71" mass="8285">MLKRIFWYFLLILSLSFYTKGDVMMSTAKIFQYLFSISGTVILGFIYYGMFKGDSNSKKTISKNEKNRSNT</sequence>
<dbReference type="Proteomes" id="UP000434639">
    <property type="component" value="Unassembled WGS sequence"/>
</dbReference>
<comment type="similarity">
    <text evidence="2 7">Belongs to the UPF0056 (MarC) family.</text>
</comment>
<evidence type="ECO:0000256" key="1">
    <source>
        <dbReference type="ARBA" id="ARBA00004651"/>
    </source>
</evidence>
<keyword evidence="9" id="KW-1185">Reference proteome</keyword>
<evidence type="ECO:0000256" key="4">
    <source>
        <dbReference type="ARBA" id="ARBA00022692"/>
    </source>
</evidence>
<gene>
    <name evidence="8" type="ORF">GKZ89_01110</name>
</gene>
<keyword evidence="3" id="KW-1003">Cell membrane</keyword>
<evidence type="ECO:0000256" key="7">
    <source>
        <dbReference type="RuleBase" id="RU362048"/>
    </source>
</evidence>
<keyword evidence="6 7" id="KW-0472">Membrane</keyword>
<comment type="caution">
    <text evidence="8">The sequence shown here is derived from an EMBL/GenBank/DDBJ whole genome shotgun (WGS) entry which is preliminary data.</text>
</comment>
<comment type="caution">
    <text evidence="7">Lacks conserved residue(s) required for the propagation of feature annotation.</text>
</comment>
<dbReference type="AlphaFoldDB" id="A0A7X2V3G8"/>
<dbReference type="GO" id="GO:0005886">
    <property type="term" value="C:plasma membrane"/>
    <property type="evidence" value="ECO:0007669"/>
    <property type="project" value="UniProtKB-SubCell"/>
</dbReference>
<name>A0A7X2V3G8_9BACI</name>
<accession>A0A7X2V3G8</accession>
<evidence type="ECO:0000256" key="2">
    <source>
        <dbReference type="ARBA" id="ARBA00009784"/>
    </source>
</evidence>
<organism evidence="8 9">
    <name type="scientific">Metabacillus mangrovi</name>
    <dbReference type="NCBI Taxonomy" id="1491830"/>
    <lineage>
        <taxon>Bacteria</taxon>
        <taxon>Bacillati</taxon>
        <taxon>Bacillota</taxon>
        <taxon>Bacilli</taxon>
        <taxon>Bacillales</taxon>
        <taxon>Bacillaceae</taxon>
        <taxon>Metabacillus</taxon>
    </lineage>
</organism>
<feature type="transmembrane region" description="Helical" evidence="7">
    <location>
        <begin position="31"/>
        <end position="51"/>
    </location>
</feature>
<evidence type="ECO:0000256" key="3">
    <source>
        <dbReference type="ARBA" id="ARBA00022475"/>
    </source>
</evidence>
<protein>
    <recommendedName>
        <fullName evidence="7">UPF0056 membrane protein</fullName>
    </recommendedName>
</protein>
<dbReference type="InterPro" id="IPR002771">
    <property type="entry name" value="Multi_antbiot-R_MarC"/>
</dbReference>
<evidence type="ECO:0000313" key="8">
    <source>
        <dbReference type="EMBL" id="MTH51988.1"/>
    </source>
</evidence>
<keyword evidence="5 7" id="KW-1133">Transmembrane helix</keyword>
<evidence type="ECO:0000256" key="6">
    <source>
        <dbReference type="ARBA" id="ARBA00023136"/>
    </source>
</evidence>
<keyword evidence="4 7" id="KW-0812">Transmembrane</keyword>
<evidence type="ECO:0000256" key="5">
    <source>
        <dbReference type="ARBA" id="ARBA00022989"/>
    </source>
</evidence>
<evidence type="ECO:0000313" key="9">
    <source>
        <dbReference type="Proteomes" id="UP000434639"/>
    </source>
</evidence>